<feature type="compositionally biased region" description="Basic and acidic residues" evidence="8">
    <location>
        <begin position="23"/>
        <end position="38"/>
    </location>
</feature>
<evidence type="ECO:0000256" key="4">
    <source>
        <dbReference type="ARBA" id="ARBA00022737"/>
    </source>
</evidence>
<comment type="subcellular location">
    <subcellularLocation>
        <location evidence="1">Membrane</location>
        <topology evidence="1">Multi-pass membrane protein</topology>
    </subcellularLocation>
</comment>
<dbReference type="Gene3D" id="1.20.1080.10">
    <property type="entry name" value="Glycerol uptake facilitator protein"/>
    <property type="match status" value="1"/>
</dbReference>
<dbReference type="EnsemblPlants" id="ORUFI06G19270.1">
    <property type="protein sequence ID" value="ORUFI06G19270.1"/>
    <property type="gene ID" value="ORUFI06G19270"/>
</dbReference>
<dbReference type="GO" id="GO:0015267">
    <property type="term" value="F:channel activity"/>
    <property type="evidence" value="ECO:0007669"/>
    <property type="project" value="InterPro"/>
</dbReference>
<feature type="transmembrane region" description="Helical" evidence="9">
    <location>
        <begin position="252"/>
        <end position="273"/>
    </location>
</feature>
<dbReference type="NCBIfam" id="TIGR00861">
    <property type="entry name" value="MIP"/>
    <property type="match status" value="1"/>
</dbReference>
<keyword evidence="3 7" id="KW-0812">Transmembrane</keyword>
<keyword evidence="2 7" id="KW-0813">Transport</keyword>
<dbReference type="eggNOG" id="KOG0223">
    <property type="taxonomic scope" value="Eukaryota"/>
</dbReference>
<dbReference type="SUPFAM" id="SSF81338">
    <property type="entry name" value="Aquaporin-like"/>
    <property type="match status" value="1"/>
</dbReference>
<dbReference type="OMA" id="WRRAPAY"/>
<evidence type="ECO:0000256" key="6">
    <source>
        <dbReference type="ARBA" id="ARBA00023136"/>
    </source>
</evidence>
<keyword evidence="6 9" id="KW-0472">Membrane</keyword>
<evidence type="ECO:0000256" key="9">
    <source>
        <dbReference type="SAM" id="Phobius"/>
    </source>
</evidence>
<organism evidence="10 11">
    <name type="scientific">Oryza rufipogon</name>
    <name type="common">Brownbeard rice</name>
    <name type="synonym">Asian wild rice</name>
    <dbReference type="NCBI Taxonomy" id="4529"/>
    <lineage>
        <taxon>Eukaryota</taxon>
        <taxon>Viridiplantae</taxon>
        <taxon>Streptophyta</taxon>
        <taxon>Embryophyta</taxon>
        <taxon>Tracheophyta</taxon>
        <taxon>Spermatophyta</taxon>
        <taxon>Magnoliopsida</taxon>
        <taxon>Liliopsida</taxon>
        <taxon>Poales</taxon>
        <taxon>Poaceae</taxon>
        <taxon>BOP clade</taxon>
        <taxon>Oryzoideae</taxon>
        <taxon>Oryzeae</taxon>
        <taxon>Oryzinae</taxon>
        <taxon>Oryza</taxon>
    </lineage>
</organism>
<accession>A0A0E0PZ21</accession>
<dbReference type="InterPro" id="IPR034294">
    <property type="entry name" value="Aquaporin_transptr"/>
</dbReference>
<evidence type="ECO:0000313" key="11">
    <source>
        <dbReference type="Proteomes" id="UP000008022"/>
    </source>
</evidence>
<dbReference type="InterPro" id="IPR000425">
    <property type="entry name" value="MIP"/>
</dbReference>
<dbReference type="CDD" id="cd00333">
    <property type="entry name" value="MIP"/>
    <property type="match status" value="1"/>
</dbReference>
<dbReference type="PANTHER" id="PTHR45724">
    <property type="entry name" value="AQUAPORIN NIP2-1"/>
    <property type="match status" value="1"/>
</dbReference>
<dbReference type="GO" id="GO:0016020">
    <property type="term" value="C:membrane"/>
    <property type="evidence" value="ECO:0007669"/>
    <property type="project" value="UniProtKB-SubCell"/>
</dbReference>
<evidence type="ECO:0000256" key="2">
    <source>
        <dbReference type="ARBA" id="ARBA00022448"/>
    </source>
</evidence>
<dbReference type="Gramene" id="ORUFI06G19270.1">
    <property type="protein sequence ID" value="ORUFI06G19270.1"/>
    <property type="gene ID" value="ORUFI06G19270"/>
</dbReference>
<reference evidence="11" key="1">
    <citation type="submission" date="2013-06" db="EMBL/GenBank/DDBJ databases">
        <authorList>
            <person name="Zhao Q."/>
        </authorList>
    </citation>
    <scope>NUCLEOTIDE SEQUENCE</scope>
    <source>
        <strain evidence="11">cv. W1943</strain>
    </source>
</reference>
<evidence type="ECO:0000313" key="10">
    <source>
        <dbReference type="EnsemblPlants" id="ORUFI06G19270.1"/>
    </source>
</evidence>
<reference evidence="10" key="2">
    <citation type="submission" date="2015-06" db="UniProtKB">
        <authorList>
            <consortium name="EnsemblPlants"/>
        </authorList>
    </citation>
    <scope>IDENTIFICATION</scope>
</reference>
<evidence type="ECO:0000256" key="5">
    <source>
        <dbReference type="ARBA" id="ARBA00022989"/>
    </source>
</evidence>
<keyword evidence="4" id="KW-0677">Repeat</keyword>
<keyword evidence="5 9" id="KW-1133">Transmembrane helix</keyword>
<evidence type="ECO:0000256" key="1">
    <source>
        <dbReference type="ARBA" id="ARBA00004141"/>
    </source>
</evidence>
<evidence type="ECO:0000256" key="7">
    <source>
        <dbReference type="RuleBase" id="RU000477"/>
    </source>
</evidence>
<protein>
    <submittedName>
        <fullName evidence="10">Uncharacterized protein</fullName>
    </submittedName>
</protein>
<sequence>MARREVDDSYTNGSVVEVVSMEEGSKMDKEQQVHDDHQNPQAPDGGDDDGDVVVFGMPMSFTFLQMLLAEFLGTFFLMFAGLGAITVEEKKGAVTFPGVAVAWGAAVMAMVYAVGHVSGAHLNPAVTLGFAVAGRFPWRRAPAYALAQTVAATAASVVLRLMFGGRHAPVPATLPGGAHAQSLVVEFVITFYLMFVIMAVATDDQAVGHMAGVAVGGTIMLNVLFAGPVSGASMNPARSIGPALVGSKYTALWVYILGPFAGAAAGAWAYSLIRLTSDRPLHEVTKGGTDRTD</sequence>
<feature type="transmembrane region" description="Helical" evidence="9">
    <location>
        <begin position="145"/>
        <end position="163"/>
    </location>
</feature>
<dbReference type="HOGENOM" id="CLU_020019_3_1_1"/>
<feature type="transmembrane region" description="Helical" evidence="9">
    <location>
        <begin position="183"/>
        <end position="201"/>
    </location>
</feature>
<dbReference type="PRINTS" id="PR00783">
    <property type="entry name" value="MINTRINSICP"/>
</dbReference>
<feature type="transmembrane region" description="Helical" evidence="9">
    <location>
        <begin position="94"/>
        <end position="114"/>
    </location>
</feature>
<feature type="transmembrane region" description="Helical" evidence="9">
    <location>
        <begin position="213"/>
        <end position="232"/>
    </location>
</feature>
<feature type="region of interest" description="Disordered" evidence="8">
    <location>
        <begin position="21"/>
        <end position="49"/>
    </location>
</feature>
<evidence type="ECO:0000256" key="8">
    <source>
        <dbReference type="SAM" id="MobiDB-lite"/>
    </source>
</evidence>
<proteinExistence type="inferred from homology"/>
<comment type="similarity">
    <text evidence="7">Belongs to the MIP/aquaporin (TC 1.A.8) family.</text>
</comment>
<dbReference type="InterPro" id="IPR023271">
    <property type="entry name" value="Aquaporin-like"/>
</dbReference>
<dbReference type="Pfam" id="PF00230">
    <property type="entry name" value="MIP"/>
    <property type="match status" value="1"/>
</dbReference>
<dbReference type="InterPro" id="IPR022357">
    <property type="entry name" value="MIP_CS"/>
</dbReference>
<dbReference type="PANTHER" id="PTHR45724:SF8">
    <property type="entry name" value="AQUAPORIN NIP1-4"/>
    <property type="match status" value="1"/>
</dbReference>
<dbReference type="AlphaFoldDB" id="A0A0E0PZ21"/>
<evidence type="ECO:0000256" key="3">
    <source>
        <dbReference type="ARBA" id="ARBA00022692"/>
    </source>
</evidence>
<name>A0A0E0PZ21_ORYRU</name>
<feature type="transmembrane region" description="Helical" evidence="9">
    <location>
        <begin position="63"/>
        <end position="87"/>
    </location>
</feature>
<dbReference type="STRING" id="4529.A0A0E0PZ21"/>
<dbReference type="PROSITE" id="PS00221">
    <property type="entry name" value="MIP"/>
    <property type="match status" value="1"/>
</dbReference>
<keyword evidence="11" id="KW-1185">Reference proteome</keyword>
<dbReference type="Proteomes" id="UP000008022">
    <property type="component" value="Unassembled WGS sequence"/>
</dbReference>